<accession>J3MW84</accession>
<feature type="compositionally biased region" description="Basic and acidic residues" evidence="1">
    <location>
        <begin position="369"/>
        <end position="383"/>
    </location>
</feature>
<evidence type="ECO:0000313" key="3">
    <source>
        <dbReference type="Proteomes" id="UP000006038"/>
    </source>
</evidence>
<reference evidence="2" key="1">
    <citation type="journal article" date="2013" name="Nat. Commun.">
        <title>Whole-genome sequencing of Oryza brachyantha reveals mechanisms underlying Oryza genome evolution.</title>
        <authorList>
            <person name="Chen J."/>
            <person name="Huang Q."/>
            <person name="Gao D."/>
            <person name="Wang J."/>
            <person name="Lang Y."/>
            <person name="Liu T."/>
            <person name="Li B."/>
            <person name="Bai Z."/>
            <person name="Luis Goicoechea J."/>
            <person name="Liang C."/>
            <person name="Chen C."/>
            <person name="Zhang W."/>
            <person name="Sun S."/>
            <person name="Liao Y."/>
            <person name="Zhang X."/>
            <person name="Yang L."/>
            <person name="Song C."/>
            <person name="Wang M."/>
            <person name="Shi J."/>
            <person name="Liu G."/>
            <person name="Liu J."/>
            <person name="Zhou H."/>
            <person name="Zhou W."/>
            <person name="Yu Q."/>
            <person name="An N."/>
            <person name="Chen Y."/>
            <person name="Cai Q."/>
            <person name="Wang B."/>
            <person name="Liu B."/>
            <person name="Min J."/>
            <person name="Huang Y."/>
            <person name="Wu H."/>
            <person name="Li Z."/>
            <person name="Zhang Y."/>
            <person name="Yin Y."/>
            <person name="Song W."/>
            <person name="Jiang J."/>
            <person name="Jackson S.A."/>
            <person name="Wing R.A."/>
            <person name="Wang J."/>
            <person name="Chen M."/>
        </authorList>
    </citation>
    <scope>NUCLEOTIDE SEQUENCE [LARGE SCALE GENOMIC DNA]</scope>
    <source>
        <strain evidence="2">cv. IRGC 101232</strain>
    </source>
</reference>
<dbReference type="EnsemblPlants" id="OB09G12630.1">
    <property type="protein sequence ID" value="OB09G12630.1"/>
    <property type="gene ID" value="OB09G12630"/>
</dbReference>
<reference evidence="2" key="2">
    <citation type="submission" date="2013-04" db="UniProtKB">
        <authorList>
            <consortium name="EnsemblPlants"/>
        </authorList>
    </citation>
    <scope>IDENTIFICATION</scope>
</reference>
<evidence type="ECO:0000313" key="2">
    <source>
        <dbReference type="EnsemblPlants" id="OB09G12630.1"/>
    </source>
</evidence>
<sequence>MANDDAMHHRKRQQQVAVFASRHPSEPELISSYLGPRLSMASSSSAADDRCCLLIHHADAYAADPEDLTARHPPARAADGVTAWKGDDGRRVRSGWLMVELGLDRDTAAPARAEGASASDELVLCKIYMTPRKQQPPPPPLTPSPIEVPGEKGKTIDEMIMAPDATSPPRQRRRHTPPEQEATADDDEDDTRGWPPPSPTEEPGEKRKTDEMIMAPDATSPPQQRWRHTLPEQEATATATADEDETPRLPPPPPPGDKRKTIDPMITAPDAASPPRQRRRHTLPEHEAADADAESVLLSSNDSQEEDGNGSKETSDEHSTQGESVPMARRSDDGVDQHGTPVVYEDDDGRKRHRGSVPDLNVDVIAAVPHEEHHAKADDCTAERRRRTPSPRTKQEPPCCSYYFVVLPCPTHVDVTDDETYGCGCRVTGSVRCHHRSFPKN</sequence>
<evidence type="ECO:0000256" key="1">
    <source>
        <dbReference type="SAM" id="MobiDB-lite"/>
    </source>
</evidence>
<dbReference type="InterPro" id="IPR036093">
    <property type="entry name" value="NAC_dom_sf"/>
</dbReference>
<feature type="region of interest" description="Disordered" evidence="1">
    <location>
        <begin position="130"/>
        <end position="395"/>
    </location>
</feature>
<evidence type="ECO:0008006" key="4">
    <source>
        <dbReference type="Google" id="ProtNLM"/>
    </source>
</evidence>
<dbReference type="Proteomes" id="UP000006038">
    <property type="component" value="Chromosome 9"/>
</dbReference>
<organism evidence="2">
    <name type="scientific">Oryza brachyantha</name>
    <name type="common">malo sina</name>
    <dbReference type="NCBI Taxonomy" id="4533"/>
    <lineage>
        <taxon>Eukaryota</taxon>
        <taxon>Viridiplantae</taxon>
        <taxon>Streptophyta</taxon>
        <taxon>Embryophyta</taxon>
        <taxon>Tracheophyta</taxon>
        <taxon>Spermatophyta</taxon>
        <taxon>Magnoliopsida</taxon>
        <taxon>Liliopsida</taxon>
        <taxon>Poales</taxon>
        <taxon>Poaceae</taxon>
        <taxon>BOP clade</taxon>
        <taxon>Oryzoideae</taxon>
        <taxon>Oryzeae</taxon>
        <taxon>Oryzinae</taxon>
        <taxon>Oryza</taxon>
    </lineage>
</organism>
<keyword evidence="3" id="KW-1185">Reference proteome</keyword>
<protein>
    <recommendedName>
        <fullName evidence="4">NAC domain-containing protein</fullName>
    </recommendedName>
</protein>
<dbReference type="Gramene" id="OB09G12630.1">
    <property type="protein sequence ID" value="OB09G12630.1"/>
    <property type="gene ID" value="OB09G12630"/>
</dbReference>
<feature type="compositionally biased region" description="Pro residues" evidence="1">
    <location>
        <begin position="134"/>
        <end position="143"/>
    </location>
</feature>
<feature type="compositionally biased region" description="Basic and acidic residues" evidence="1">
    <location>
        <begin position="309"/>
        <end position="320"/>
    </location>
</feature>
<dbReference type="GO" id="GO:0006355">
    <property type="term" value="P:regulation of DNA-templated transcription"/>
    <property type="evidence" value="ECO:0007669"/>
    <property type="project" value="InterPro"/>
</dbReference>
<dbReference type="SUPFAM" id="SSF101941">
    <property type="entry name" value="NAC domain"/>
    <property type="match status" value="1"/>
</dbReference>
<name>J3MW84_ORYBR</name>
<proteinExistence type="predicted"/>
<dbReference type="HOGENOM" id="CLU_621708_0_0_1"/>
<dbReference type="GO" id="GO:0003677">
    <property type="term" value="F:DNA binding"/>
    <property type="evidence" value="ECO:0007669"/>
    <property type="project" value="InterPro"/>
</dbReference>
<feature type="region of interest" description="Disordered" evidence="1">
    <location>
        <begin position="1"/>
        <end position="23"/>
    </location>
</feature>
<dbReference type="AlphaFoldDB" id="J3MW84"/>